<dbReference type="InterPro" id="IPR002885">
    <property type="entry name" value="PPR_rpt"/>
</dbReference>
<dbReference type="Pfam" id="PF13812">
    <property type="entry name" value="PPR_3"/>
    <property type="match status" value="1"/>
</dbReference>
<dbReference type="Proteomes" id="UP001642484">
    <property type="component" value="Unassembled WGS sequence"/>
</dbReference>
<name>A0ABP0K7D5_9DINO</name>
<organism evidence="5 6">
    <name type="scientific">Durusdinium trenchii</name>
    <dbReference type="NCBI Taxonomy" id="1381693"/>
    <lineage>
        <taxon>Eukaryota</taxon>
        <taxon>Sar</taxon>
        <taxon>Alveolata</taxon>
        <taxon>Dinophyceae</taxon>
        <taxon>Suessiales</taxon>
        <taxon>Symbiodiniaceae</taxon>
        <taxon>Durusdinium</taxon>
    </lineage>
</organism>
<dbReference type="PROSITE" id="PS51375">
    <property type="entry name" value="PPR"/>
    <property type="match status" value="1"/>
</dbReference>
<evidence type="ECO:0000256" key="2">
    <source>
        <dbReference type="PROSITE-ProRule" id="PRU00708"/>
    </source>
</evidence>
<evidence type="ECO:0000313" key="6">
    <source>
        <dbReference type="Proteomes" id="UP001642484"/>
    </source>
</evidence>
<protein>
    <recommendedName>
        <fullName evidence="7">Pentatricopeptide repeat-containing protein, chloroplastic</fullName>
    </recommendedName>
</protein>
<dbReference type="PANTHER" id="PTHR47447">
    <property type="entry name" value="OS03G0856100 PROTEIN"/>
    <property type="match status" value="1"/>
</dbReference>
<dbReference type="Gene3D" id="1.10.510.10">
    <property type="entry name" value="Transferase(Phosphotransferase) domain 1"/>
    <property type="match status" value="1"/>
</dbReference>
<evidence type="ECO:0008006" key="7">
    <source>
        <dbReference type="Google" id="ProtNLM"/>
    </source>
</evidence>
<comment type="caution">
    <text evidence="5">The sequence shown here is derived from an EMBL/GenBank/DDBJ whole genome shotgun (WGS) entry which is preliminary data.</text>
</comment>
<dbReference type="InterPro" id="IPR011990">
    <property type="entry name" value="TPR-like_helical_dom_sf"/>
</dbReference>
<feature type="repeat" description="PPR" evidence="2">
    <location>
        <begin position="916"/>
        <end position="950"/>
    </location>
</feature>
<evidence type="ECO:0000256" key="3">
    <source>
        <dbReference type="SAM" id="MobiDB-lite"/>
    </source>
</evidence>
<reference evidence="5 6" key="1">
    <citation type="submission" date="2024-02" db="EMBL/GenBank/DDBJ databases">
        <authorList>
            <person name="Chen Y."/>
            <person name="Shah S."/>
            <person name="Dougan E. K."/>
            <person name="Thang M."/>
            <person name="Chan C."/>
        </authorList>
    </citation>
    <scope>NUCLEOTIDE SEQUENCE [LARGE SCALE GENOMIC DNA]</scope>
</reference>
<keyword evidence="6" id="KW-1185">Reference proteome</keyword>
<proteinExistence type="predicted"/>
<evidence type="ECO:0000256" key="4">
    <source>
        <dbReference type="SAM" id="SignalP"/>
    </source>
</evidence>
<dbReference type="Gene3D" id="1.25.40.10">
    <property type="entry name" value="Tetratricopeptide repeat domain"/>
    <property type="match status" value="4"/>
</dbReference>
<feature type="chain" id="PRO_5045157614" description="Pentatricopeptide repeat-containing protein, chloroplastic" evidence="4">
    <location>
        <begin position="16"/>
        <end position="1509"/>
    </location>
</feature>
<feature type="signal peptide" evidence="4">
    <location>
        <begin position="1"/>
        <end position="15"/>
    </location>
</feature>
<dbReference type="SUPFAM" id="SSF56112">
    <property type="entry name" value="Protein kinase-like (PK-like)"/>
    <property type="match status" value="1"/>
</dbReference>
<keyword evidence="4" id="KW-0732">Signal</keyword>
<keyword evidence="1" id="KW-0677">Repeat</keyword>
<dbReference type="EMBL" id="CAXAMN010007779">
    <property type="protein sequence ID" value="CAK9022721.1"/>
    <property type="molecule type" value="Genomic_DNA"/>
</dbReference>
<evidence type="ECO:0000256" key="1">
    <source>
        <dbReference type="ARBA" id="ARBA00022737"/>
    </source>
</evidence>
<dbReference type="PANTHER" id="PTHR47447:SF24">
    <property type="entry name" value="PENTATRICOPEPTIDE REPEAT-CONTAINING PROTEIN"/>
    <property type="match status" value="1"/>
</dbReference>
<gene>
    <name evidence="5" type="ORF">CCMP2556_LOCUS14940</name>
</gene>
<evidence type="ECO:0000313" key="5">
    <source>
        <dbReference type="EMBL" id="CAK9022721.1"/>
    </source>
</evidence>
<accession>A0ABP0K7D5</accession>
<feature type="region of interest" description="Disordered" evidence="3">
    <location>
        <begin position="265"/>
        <end position="284"/>
    </location>
</feature>
<dbReference type="InterPro" id="IPR011009">
    <property type="entry name" value="Kinase-like_dom_sf"/>
</dbReference>
<sequence length="1509" mass="165687">MVAIIAWLLVTGAAASGWKDCGDDWTGCCKQDAKYSAVKPLVTFTNVTELNARGEADVVHINDPFFTIEVKGKSLAQETISNITVQIRGYWSLSQQGPWLRYVNVRKDLCSDKDVVVRKGFCPMTPGAEIDKTPGPLYERSGRCTEGSEVYSFGMVMLEIMTGLAPSSTDPSAPGGISYPIAERVAPNCPGALERMRCGDVTADWPPALFQELALTALRCVSTEERHRPGFVDLVRLLKVLVERFPKPLGNQACQACHAPSLRLSHTPTTPATLPSQKTNRSPRMSTAFVRTPDKEDANGHFVLELLDSAGCKTEALASNWRYLPLKRGTGSFNSAAVGRDLQSSIFEAWLPTPRACYLSRKAIEIQWDSSGEAKLLACGSNPLLVDGQLLERGAKFTGVLKKGHQGREAPLRRGSEITFGYEGKVLLRLRFMAYEDSSFTPLWCVERSRRLDADDLAGGADVGVALNRRCDREPAYTKAIRVAGEHGAWKDSVALLEELKQKRLSADAAVYSALMVAARAHWPLAMAMLGESSAQGNLIVCNAAISACKSTWLRASVLLDEIWHQGHQADLISYSSNVISCSEAGQWLHACSQLQEFNLHQLRRNSISCSSALRSCNPWVASMMLREAEEEHVETNVVCYTAAISRSDGSIGVWLLAMSLIRTLQNKRQQGNSISFNSVSKACAAQTQWTTALFFLELLRHRSLKADDFSYNTSIDALTGTNLWCVVLGHLQEMDQKKIRLDGISFSSAMLACGVRWEAALVLLQDMHWRRVRRSQIDLGAALQACASCSQWRQALSLLQHLEATGLELDVICYSGVITACSNGSEWRQALAVLEIMNRTSLASNIVPYTAAMSGCGKAKYWQAAMALLEDMELKMFEVGIISLNSAISACGEAACWLMALGFLEALDERLLQGNSISFNASIVACCAVAQWQAALDIYHQMDDQSVPASAVTFNSIMLACSNAREWQAGLMLLLNLKELRVLPDAVSYSTTICACGLGSAWQTALSLLRSLEHQRLYDLLCFSSAITACDSGGQWQRAFQIFWEARAQTKLDVMCHRVAARALDEIYECPQRWKLVQGLFVDLGDRALEADLAMHTTAAKCLGEETGDMDSAAKQGGIASVSEAVERLNEGSSKCSGGVCLVFSPADCSYFLLFRKDCQAPVPPSLAVKPGLSWTPPDEVLCELRCAQVEGMTTEELQALAPEVRDMPVLLGQNFIHPEELLKDPLDRLSLLRSLQLHACPDQLSLTNLGCEGGVGIRVDEEDVPKGGTINLHHSQAVRLVKNDGGLLRTSLLLQVHWPDQPDALEPPSLAQREPTKGFDRSFCVSPRTPDVAPFAVEPGLLPPPRCRPLKPLEAMREELETQVEAPSIILEIGGSGAKDLPAERRLWGPITLGNDPYIIGRRHQKEFLQRTVREECLDFISRDHFGIAYRNKTFILLALSQNRISLDLGKVLGIRSLQKDEAFPLRPGHRILLGAAAQAEDASQACRSVLSWHFSLADRSHLNEAK</sequence>